<dbReference type="InterPro" id="IPR055469">
    <property type="entry name" value="DUF7041"/>
</dbReference>
<dbReference type="OrthoDB" id="6260718at2759"/>
<protein>
    <recommendedName>
        <fullName evidence="2">DUF7041 domain-containing protein</fullName>
    </recommendedName>
</protein>
<feature type="domain" description="DUF7041" evidence="2">
    <location>
        <begin position="1"/>
        <end position="72"/>
    </location>
</feature>
<evidence type="ECO:0000313" key="4">
    <source>
        <dbReference type="Proteomes" id="UP000887116"/>
    </source>
</evidence>
<keyword evidence="1" id="KW-0175">Coiled coil</keyword>
<comment type="caution">
    <text evidence="3">The sequence shown here is derived from an EMBL/GenBank/DDBJ whole genome shotgun (WGS) entry which is preliminary data.</text>
</comment>
<evidence type="ECO:0000259" key="2">
    <source>
        <dbReference type="Pfam" id="PF23055"/>
    </source>
</evidence>
<reference evidence="3" key="1">
    <citation type="submission" date="2020-07" db="EMBL/GenBank/DDBJ databases">
        <title>Multicomponent nature underlies the extraordinary mechanical properties of spider dragline silk.</title>
        <authorList>
            <person name="Kono N."/>
            <person name="Nakamura H."/>
            <person name="Mori M."/>
            <person name="Yoshida Y."/>
            <person name="Ohtoshi R."/>
            <person name="Malay A.D."/>
            <person name="Moran D.A.P."/>
            <person name="Tomita M."/>
            <person name="Numata K."/>
            <person name="Arakawa K."/>
        </authorList>
    </citation>
    <scope>NUCLEOTIDE SEQUENCE</scope>
</reference>
<dbReference type="EMBL" id="BMAO01035093">
    <property type="protein sequence ID" value="GFR01168.1"/>
    <property type="molecule type" value="Genomic_DNA"/>
</dbReference>
<dbReference type="PANTHER" id="PTHR33327">
    <property type="entry name" value="ENDONUCLEASE"/>
    <property type="match status" value="1"/>
</dbReference>
<sequence>MLESTFELAVPKPITNKRTKYNYCVAHLSSDASMAVRYVILSPLSTNPYSQLKEEVIARCGESKSQEIRRLLAGEQLGDRKPSEFFRVMQRRSESHNVADLLLLELFLRQLPPNVQSILASIQPLTAQKVSELADRILEITPAQVSAVSRYSSANSDDCSKSELHKELKFLRQEVKELRRLRSFSRNRSNSRNRGKSPKLTASNLCWYHYKFVAKARKCIQPCSFQGNLNGQE</sequence>
<keyword evidence="4" id="KW-1185">Reference proteome</keyword>
<evidence type="ECO:0000256" key="1">
    <source>
        <dbReference type="SAM" id="Coils"/>
    </source>
</evidence>
<dbReference type="PANTHER" id="PTHR33327:SF3">
    <property type="entry name" value="RNA-DIRECTED DNA POLYMERASE"/>
    <property type="match status" value="1"/>
</dbReference>
<name>A0A8X6GCJ5_TRICU</name>
<accession>A0A8X6GCJ5</accession>
<dbReference type="AlphaFoldDB" id="A0A8X6GCJ5"/>
<proteinExistence type="predicted"/>
<dbReference type="Pfam" id="PF23055">
    <property type="entry name" value="DUF7041"/>
    <property type="match status" value="1"/>
</dbReference>
<organism evidence="3 4">
    <name type="scientific">Trichonephila clavata</name>
    <name type="common">Joro spider</name>
    <name type="synonym">Nephila clavata</name>
    <dbReference type="NCBI Taxonomy" id="2740835"/>
    <lineage>
        <taxon>Eukaryota</taxon>
        <taxon>Metazoa</taxon>
        <taxon>Ecdysozoa</taxon>
        <taxon>Arthropoda</taxon>
        <taxon>Chelicerata</taxon>
        <taxon>Arachnida</taxon>
        <taxon>Araneae</taxon>
        <taxon>Araneomorphae</taxon>
        <taxon>Entelegynae</taxon>
        <taxon>Araneoidea</taxon>
        <taxon>Nephilidae</taxon>
        <taxon>Trichonephila</taxon>
    </lineage>
</organism>
<gene>
    <name evidence="3" type="primary">AVEN_209501_1</name>
    <name evidence="3" type="ORF">TNCT_335491</name>
</gene>
<feature type="coiled-coil region" evidence="1">
    <location>
        <begin position="161"/>
        <end position="188"/>
    </location>
</feature>
<dbReference type="Proteomes" id="UP000887116">
    <property type="component" value="Unassembled WGS sequence"/>
</dbReference>
<evidence type="ECO:0000313" key="3">
    <source>
        <dbReference type="EMBL" id="GFR01168.1"/>
    </source>
</evidence>